<evidence type="ECO:0000313" key="1">
    <source>
        <dbReference type="EMBL" id="ORX98369.1"/>
    </source>
</evidence>
<accession>A0A1Y1YK50</accession>
<dbReference type="AlphaFoldDB" id="A0A1Y1YK50"/>
<comment type="caution">
    <text evidence="1">The sequence shown here is derived from an EMBL/GenBank/DDBJ whole genome shotgun (WGS) entry which is preliminary data.</text>
</comment>
<reference evidence="1 2" key="1">
    <citation type="submission" date="2016-07" db="EMBL/GenBank/DDBJ databases">
        <title>Pervasive Adenine N6-methylation of Active Genes in Fungi.</title>
        <authorList>
            <consortium name="DOE Joint Genome Institute"/>
            <person name="Mondo S.J."/>
            <person name="Dannebaum R.O."/>
            <person name="Kuo R.C."/>
            <person name="Labutti K."/>
            <person name="Haridas S."/>
            <person name="Kuo A."/>
            <person name="Salamov A."/>
            <person name="Ahrendt S.R."/>
            <person name="Lipzen A."/>
            <person name="Sullivan W."/>
            <person name="Andreopoulos W.B."/>
            <person name="Clum A."/>
            <person name="Lindquist E."/>
            <person name="Daum C."/>
            <person name="Ramamoorthy G.K."/>
            <person name="Gryganskyi A."/>
            <person name="Culley D."/>
            <person name="Magnuson J.K."/>
            <person name="James T.Y."/>
            <person name="O'Malley M.A."/>
            <person name="Stajich J.E."/>
            <person name="Spatafora J.W."/>
            <person name="Visel A."/>
            <person name="Grigoriev I.V."/>
        </authorList>
    </citation>
    <scope>NUCLEOTIDE SEQUENCE [LARGE SCALE GENOMIC DNA]</scope>
    <source>
        <strain evidence="1 2">CBS 115471</strain>
    </source>
</reference>
<gene>
    <name evidence="1" type="ORF">BCR34DRAFT_151412</name>
</gene>
<dbReference type="Proteomes" id="UP000193144">
    <property type="component" value="Unassembled WGS sequence"/>
</dbReference>
<sequence length="197" mass="21356">MLVPWNLKSRGRSSYPTSRFTCDGRLPATMAVLRVVVPFAVIRASISTSGEGKAITHPADEGADSWQKFARQCTDTTLNAWEERSGHKGTGWRLSKQLTTQGLAKADGAGERRGEAPPKATWLFKLDGMSPVVVKMSVVASFLCLDPGRGGCQGLWRHLERLVAVRQIRFLVLARAGFLSRTSGLPTGLEDSGNVST</sequence>
<organism evidence="1 2">
    <name type="scientific">Clohesyomyces aquaticus</name>
    <dbReference type="NCBI Taxonomy" id="1231657"/>
    <lineage>
        <taxon>Eukaryota</taxon>
        <taxon>Fungi</taxon>
        <taxon>Dikarya</taxon>
        <taxon>Ascomycota</taxon>
        <taxon>Pezizomycotina</taxon>
        <taxon>Dothideomycetes</taxon>
        <taxon>Pleosporomycetidae</taxon>
        <taxon>Pleosporales</taxon>
        <taxon>Lindgomycetaceae</taxon>
        <taxon>Clohesyomyces</taxon>
    </lineage>
</organism>
<protein>
    <submittedName>
        <fullName evidence="1">Uncharacterized protein</fullName>
    </submittedName>
</protein>
<name>A0A1Y1YK50_9PLEO</name>
<proteinExistence type="predicted"/>
<dbReference type="EMBL" id="MCFA01000216">
    <property type="protein sequence ID" value="ORX98369.1"/>
    <property type="molecule type" value="Genomic_DNA"/>
</dbReference>
<keyword evidence="2" id="KW-1185">Reference proteome</keyword>
<evidence type="ECO:0000313" key="2">
    <source>
        <dbReference type="Proteomes" id="UP000193144"/>
    </source>
</evidence>